<dbReference type="InterPro" id="IPR057517">
    <property type="entry name" value="SsdA-like_C"/>
</dbReference>
<gene>
    <name evidence="2" type="ORF">C7999DRAFT_45010</name>
</gene>
<dbReference type="Pfam" id="PF24120">
    <property type="entry name" value="SsdA_C"/>
    <property type="match status" value="1"/>
</dbReference>
<dbReference type="Proteomes" id="UP001303647">
    <property type="component" value="Unassembled WGS sequence"/>
</dbReference>
<proteinExistence type="predicted"/>
<keyword evidence="3" id="KW-1185">Reference proteome</keyword>
<name>A0AAN7CKS5_9PEZI</name>
<feature type="domain" description="Single-strand DNA deaminase toxin A-like C-terminal" evidence="1">
    <location>
        <begin position="97"/>
        <end position="136"/>
    </location>
</feature>
<evidence type="ECO:0000313" key="3">
    <source>
        <dbReference type="Proteomes" id="UP001303647"/>
    </source>
</evidence>
<dbReference type="EMBL" id="MU857881">
    <property type="protein sequence ID" value="KAK4243102.1"/>
    <property type="molecule type" value="Genomic_DNA"/>
</dbReference>
<comment type="caution">
    <text evidence="2">The sequence shown here is derived from an EMBL/GenBank/DDBJ whole genome shotgun (WGS) entry which is preliminary data.</text>
</comment>
<accession>A0AAN7CKS5</accession>
<organism evidence="2 3">
    <name type="scientific">Corynascus novoguineensis</name>
    <dbReference type="NCBI Taxonomy" id="1126955"/>
    <lineage>
        <taxon>Eukaryota</taxon>
        <taxon>Fungi</taxon>
        <taxon>Dikarya</taxon>
        <taxon>Ascomycota</taxon>
        <taxon>Pezizomycotina</taxon>
        <taxon>Sordariomycetes</taxon>
        <taxon>Sordariomycetidae</taxon>
        <taxon>Sordariales</taxon>
        <taxon>Chaetomiaceae</taxon>
        <taxon>Corynascus</taxon>
    </lineage>
</organism>
<protein>
    <recommendedName>
        <fullName evidence="1">Single-strand DNA deaminase toxin A-like C-terminal domain-containing protein</fullName>
    </recommendedName>
</protein>
<reference evidence="2" key="2">
    <citation type="submission" date="2023-05" db="EMBL/GenBank/DDBJ databases">
        <authorList>
            <consortium name="Lawrence Berkeley National Laboratory"/>
            <person name="Steindorff A."/>
            <person name="Hensen N."/>
            <person name="Bonometti L."/>
            <person name="Westerberg I."/>
            <person name="Brannstrom I.O."/>
            <person name="Guillou S."/>
            <person name="Cros-Aarteil S."/>
            <person name="Calhoun S."/>
            <person name="Haridas S."/>
            <person name="Kuo A."/>
            <person name="Mondo S."/>
            <person name="Pangilinan J."/>
            <person name="Riley R."/>
            <person name="Labutti K."/>
            <person name="Andreopoulos B."/>
            <person name="Lipzen A."/>
            <person name="Chen C."/>
            <person name="Yanf M."/>
            <person name="Daum C."/>
            <person name="Ng V."/>
            <person name="Clum A."/>
            <person name="Ohm R."/>
            <person name="Martin F."/>
            <person name="Silar P."/>
            <person name="Natvig D."/>
            <person name="Lalanne C."/>
            <person name="Gautier V."/>
            <person name="Ament-Velasquez S.L."/>
            <person name="Kruys A."/>
            <person name="Hutchinson M.I."/>
            <person name="Powell A.J."/>
            <person name="Barry K."/>
            <person name="Miller A.N."/>
            <person name="Grigoriev I.V."/>
            <person name="Debuchy R."/>
            <person name="Gladieux P."/>
            <person name="Thoren M.H."/>
            <person name="Johannesson H."/>
        </authorList>
    </citation>
    <scope>NUCLEOTIDE SEQUENCE</scope>
    <source>
        <strain evidence="2">CBS 359.72</strain>
    </source>
</reference>
<dbReference type="AlphaFoldDB" id="A0AAN7CKS5"/>
<reference evidence="2" key="1">
    <citation type="journal article" date="2023" name="Mol. Phylogenet. Evol.">
        <title>Genome-scale phylogeny and comparative genomics of the fungal order Sordariales.</title>
        <authorList>
            <person name="Hensen N."/>
            <person name="Bonometti L."/>
            <person name="Westerberg I."/>
            <person name="Brannstrom I.O."/>
            <person name="Guillou S."/>
            <person name="Cros-Aarteil S."/>
            <person name="Calhoun S."/>
            <person name="Haridas S."/>
            <person name="Kuo A."/>
            <person name="Mondo S."/>
            <person name="Pangilinan J."/>
            <person name="Riley R."/>
            <person name="LaButti K."/>
            <person name="Andreopoulos B."/>
            <person name="Lipzen A."/>
            <person name="Chen C."/>
            <person name="Yan M."/>
            <person name="Daum C."/>
            <person name="Ng V."/>
            <person name="Clum A."/>
            <person name="Steindorff A."/>
            <person name="Ohm R.A."/>
            <person name="Martin F."/>
            <person name="Silar P."/>
            <person name="Natvig D.O."/>
            <person name="Lalanne C."/>
            <person name="Gautier V."/>
            <person name="Ament-Velasquez S.L."/>
            <person name="Kruys A."/>
            <person name="Hutchinson M.I."/>
            <person name="Powell A.J."/>
            <person name="Barry K."/>
            <person name="Miller A.N."/>
            <person name="Grigoriev I.V."/>
            <person name="Debuchy R."/>
            <person name="Gladieux P."/>
            <person name="Hiltunen Thoren M."/>
            <person name="Johannesson H."/>
        </authorList>
    </citation>
    <scope>NUCLEOTIDE SEQUENCE</scope>
    <source>
        <strain evidence="2">CBS 359.72</strain>
    </source>
</reference>
<evidence type="ECO:0000313" key="2">
    <source>
        <dbReference type="EMBL" id="KAK4243102.1"/>
    </source>
</evidence>
<evidence type="ECO:0000259" key="1">
    <source>
        <dbReference type="Pfam" id="PF24120"/>
    </source>
</evidence>
<sequence>MPQRMVLQVNAEERYTRSGHEHQLYKENTYKRDLDRKAIVPLLEDEPKKSSRESRRLEGYTFTKSPWDENLLTLVAHFDTPNKWKTVGVLYREDQFHTTNKVHRLCGVVGHDLEPHDYDQGEPGRYHSCHAEKQLIAFFVKKHLFLPYETEGDTSLNELSDEEYLNLLGKLKVEELSGEQYEQLQRERDHKKELSDLKKIEPRTSLKKATILVCRRICRDCENFVKRTTLALGLEIIVFHRCLELDCRSCRT</sequence>